<gene>
    <name evidence="1" type="ORF">A2U01_0011981</name>
</gene>
<dbReference type="AlphaFoldDB" id="A0A392MU65"/>
<keyword evidence="2" id="KW-1185">Reference proteome</keyword>
<protein>
    <submittedName>
        <fullName evidence="1">Uncharacterized protein</fullName>
    </submittedName>
</protein>
<organism evidence="1 2">
    <name type="scientific">Trifolium medium</name>
    <dbReference type="NCBI Taxonomy" id="97028"/>
    <lineage>
        <taxon>Eukaryota</taxon>
        <taxon>Viridiplantae</taxon>
        <taxon>Streptophyta</taxon>
        <taxon>Embryophyta</taxon>
        <taxon>Tracheophyta</taxon>
        <taxon>Spermatophyta</taxon>
        <taxon>Magnoliopsida</taxon>
        <taxon>eudicotyledons</taxon>
        <taxon>Gunneridae</taxon>
        <taxon>Pentapetalae</taxon>
        <taxon>rosids</taxon>
        <taxon>fabids</taxon>
        <taxon>Fabales</taxon>
        <taxon>Fabaceae</taxon>
        <taxon>Papilionoideae</taxon>
        <taxon>50 kb inversion clade</taxon>
        <taxon>NPAAA clade</taxon>
        <taxon>Hologalegina</taxon>
        <taxon>IRL clade</taxon>
        <taxon>Trifolieae</taxon>
        <taxon>Trifolium</taxon>
    </lineage>
</organism>
<dbReference type="Proteomes" id="UP000265520">
    <property type="component" value="Unassembled WGS sequence"/>
</dbReference>
<evidence type="ECO:0000313" key="2">
    <source>
        <dbReference type="Proteomes" id="UP000265520"/>
    </source>
</evidence>
<sequence length="199" mass="22979">MASTKTFKGDKRKLFVLYERTVDFDVARIDGIDIEPLISFQKWEHYIDLLRGPIYVNLVKDFWMHAYIVQTSEKDFKIKLLVWENPITITPSSITDAIQCPQHGEDIEKYRYNSPFAKNIGKLLCESYDKTKGVNLGIKIWHMLIINNFLPRSPNPESISLDDMHLLLFLFQKTRVNLPLIFLACSGICAARNAVVLLS</sequence>
<comment type="caution">
    <text evidence="1">The sequence shown here is derived from an EMBL/GenBank/DDBJ whole genome shotgun (WGS) entry which is preliminary data.</text>
</comment>
<accession>A0A392MU65</accession>
<proteinExistence type="predicted"/>
<name>A0A392MU65_9FABA</name>
<dbReference type="EMBL" id="LXQA010019589">
    <property type="protein sequence ID" value="MCH91057.1"/>
    <property type="molecule type" value="Genomic_DNA"/>
</dbReference>
<reference evidence="1 2" key="1">
    <citation type="journal article" date="2018" name="Front. Plant Sci.">
        <title>Red Clover (Trifolium pratense) and Zigzag Clover (T. medium) - A Picture of Genomic Similarities and Differences.</title>
        <authorList>
            <person name="Dluhosova J."/>
            <person name="Istvanek J."/>
            <person name="Nedelnik J."/>
            <person name="Repkova J."/>
        </authorList>
    </citation>
    <scope>NUCLEOTIDE SEQUENCE [LARGE SCALE GENOMIC DNA]</scope>
    <source>
        <strain evidence="2">cv. 10/8</strain>
        <tissue evidence="1">Leaf</tissue>
    </source>
</reference>
<evidence type="ECO:0000313" key="1">
    <source>
        <dbReference type="EMBL" id="MCH91057.1"/>
    </source>
</evidence>